<feature type="compositionally biased region" description="Low complexity" evidence="1">
    <location>
        <begin position="118"/>
        <end position="127"/>
    </location>
</feature>
<sequence>MLLTISCQRPATTAKPLAPASLTGTWTATGYTCGGPTPPQLVRVVQQGTLAKATKLRGDDCVGENEPTWEAIYLGRSPFQARLFNRMGENPATVRVLGPDKLEMRDGTEQVIVFVRQPAPVSAAPTTTPAPAPKTPAKAAPSPSSKKPKS</sequence>
<keyword evidence="3" id="KW-1185">Reference proteome</keyword>
<evidence type="ECO:0000313" key="3">
    <source>
        <dbReference type="Proteomes" id="UP001500454"/>
    </source>
</evidence>
<gene>
    <name evidence="2" type="ORF">GCM10023186_05150</name>
</gene>
<feature type="compositionally biased region" description="Low complexity" evidence="1">
    <location>
        <begin position="135"/>
        <end position="150"/>
    </location>
</feature>
<dbReference type="EMBL" id="BAABHA010000001">
    <property type="protein sequence ID" value="GAA4374017.1"/>
    <property type="molecule type" value="Genomic_DNA"/>
</dbReference>
<reference evidence="3" key="1">
    <citation type="journal article" date="2019" name="Int. J. Syst. Evol. Microbiol.">
        <title>The Global Catalogue of Microorganisms (GCM) 10K type strain sequencing project: providing services to taxonomists for standard genome sequencing and annotation.</title>
        <authorList>
            <consortium name="The Broad Institute Genomics Platform"/>
            <consortium name="The Broad Institute Genome Sequencing Center for Infectious Disease"/>
            <person name="Wu L."/>
            <person name="Ma J."/>
        </authorList>
    </citation>
    <scope>NUCLEOTIDE SEQUENCE [LARGE SCALE GENOMIC DNA]</scope>
    <source>
        <strain evidence="3">JCM 17924</strain>
    </source>
</reference>
<name>A0ABP8IVL7_9BACT</name>
<feature type="region of interest" description="Disordered" evidence="1">
    <location>
        <begin position="118"/>
        <end position="150"/>
    </location>
</feature>
<evidence type="ECO:0000256" key="1">
    <source>
        <dbReference type="SAM" id="MobiDB-lite"/>
    </source>
</evidence>
<organism evidence="2 3">
    <name type="scientific">Hymenobacter koreensis</name>
    <dbReference type="NCBI Taxonomy" id="1084523"/>
    <lineage>
        <taxon>Bacteria</taxon>
        <taxon>Pseudomonadati</taxon>
        <taxon>Bacteroidota</taxon>
        <taxon>Cytophagia</taxon>
        <taxon>Cytophagales</taxon>
        <taxon>Hymenobacteraceae</taxon>
        <taxon>Hymenobacter</taxon>
    </lineage>
</organism>
<accession>A0ABP8IVL7</accession>
<comment type="caution">
    <text evidence="2">The sequence shown here is derived from an EMBL/GenBank/DDBJ whole genome shotgun (WGS) entry which is preliminary data.</text>
</comment>
<dbReference type="Proteomes" id="UP001500454">
    <property type="component" value="Unassembled WGS sequence"/>
</dbReference>
<evidence type="ECO:0000313" key="2">
    <source>
        <dbReference type="EMBL" id="GAA4374017.1"/>
    </source>
</evidence>
<proteinExistence type="predicted"/>
<evidence type="ECO:0008006" key="4">
    <source>
        <dbReference type="Google" id="ProtNLM"/>
    </source>
</evidence>
<protein>
    <recommendedName>
        <fullName evidence="4">Lipocalin-like domain-containing protein</fullName>
    </recommendedName>
</protein>